<organism evidence="2 3">
    <name type="scientific">Papaver atlanticum</name>
    <dbReference type="NCBI Taxonomy" id="357466"/>
    <lineage>
        <taxon>Eukaryota</taxon>
        <taxon>Viridiplantae</taxon>
        <taxon>Streptophyta</taxon>
        <taxon>Embryophyta</taxon>
        <taxon>Tracheophyta</taxon>
        <taxon>Spermatophyta</taxon>
        <taxon>Magnoliopsida</taxon>
        <taxon>Ranunculales</taxon>
        <taxon>Papaveraceae</taxon>
        <taxon>Papaveroideae</taxon>
        <taxon>Papaver</taxon>
    </lineage>
</organism>
<dbReference type="Gene3D" id="1.10.287.3990">
    <property type="match status" value="1"/>
</dbReference>
<sequence>MFVHLALAHRASMEEERERKDAAARAAEEKVGGQTSSSQDTTMTKNAGIMSDGANTCDLMQVSCLLLVVLGLNLWLETGCSL</sequence>
<feature type="region of interest" description="Disordered" evidence="1">
    <location>
        <begin position="13"/>
        <end position="46"/>
    </location>
</feature>
<evidence type="ECO:0000313" key="2">
    <source>
        <dbReference type="EMBL" id="KAI3871409.1"/>
    </source>
</evidence>
<accession>A0AAD4X9K2</accession>
<dbReference type="AlphaFoldDB" id="A0AAD4X9K2"/>
<keyword evidence="3" id="KW-1185">Reference proteome</keyword>
<protein>
    <submittedName>
        <fullName evidence="2">Uncharacterized protein</fullName>
    </submittedName>
</protein>
<gene>
    <name evidence="2" type="ORF">MKW98_024578</name>
</gene>
<reference evidence="2" key="1">
    <citation type="submission" date="2022-04" db="EMBL/GenBank/DDBJ databases">
        <title>A functionally conserved STORR gene fusion in Papaver species that diverged 16.8 million years ago.</title>
        <authorList>
            <person name="Catania T."/>
        </authorList>
    </citation>
    <scope>NUCLEOTIDE SEQUENCE</scope>
    <source>
        <strain evidence="2">S-188037</strain>
    </source>
</reference>
<evidence type="ECO:0000313" key="3">
    <source>
        <dbReference type="Proteomes" id="UP001202328"/>
    </source>
</evidence>
<evidence type="ECO:0000256" key="1">
    <source>
        <dbReference type="SAM" id="MobiDB-lite"/>
    </source>
</evidence>
<proteinExistence type="predicted"/>
<dbReference type="Proteomes" id="UP001202328">
    <property type="component" value="Unassembled WGS sequence"/>
</dbReference>
<feature type="compositionally biased region" description="Polar residues" evidence="1">
    <location>
        <begin position="33"/>
        <end position="45"/>
    </location>
</feature>
<name>A0AAD4X9K2_9MAGN</name>
<feature type="compositionally biased region" description="Basic and acidic residues" evidence="1">
    <location>
        <begin position="13"/>
        <end position="31"/>
    </location>
</feature>
<comment type="caution">
    <text evidence="2">The sequence shown here is derived from an EMBL/GenBank/DDBJ whole genome shotgun (WGS) entry which is preliminary data.</text>
</comment>
<dbReference type="EMBL" id="JAJJMB010013063">
    <property type="protein sequence ID" value="KAI3871409.1"/>
    <property type="molecule type" value="Genomic_DNA"/>
</dbReference>